<keyword evidence="2" id="KW-1185">Reference proteome</keyword>
<sequence>MKPTEQQPILPGHSWAKGWASLGQSRATAGPEAISTLKNRASQVAASDRLAKRQFCQLNQRIALIAASLRYVWNKSEAPGPKPASQGTR</sequence>
<organism evidence="1 2">
    <name type="scientific">Tritonibacter scottomollicae</name>
    <name type="common">Epibacterium scottomollicae</name>
    <dbReference type="NCBI Taxonomy" id="483013"/>
    <lineage>
        <taxon>Bacteria</taxon>
        <taxon>Pseudomonadati</taxon>
        <taxon>Pseudomonadota</taxon>
        <taxon>Alphaproteobacteria</taxon>
        <taxon>Rhodobacterales</taxon>
        <taxon>Paracoccaceae</taxon>
        <taxon>Tritonibacter</taxon>
    </lineage>
</organism>
<name>A0ABZ0HMK2_TRISK</name>
<evidence type="ECO:0008006" key="3">
    <source>
        <dbReference type="Google" id="ProtNLM"/>
    </source>
</evidence>
<accession>A0ABZ0HMK2</accession>
<protein>
    <recommendedName>
        <fullName evidence="3">Transposase</fullName>
    </recommendedName>
</protein>
<dbReference type="Proteomes" id="UP001302666">
    <property type="component" value="Plasmid unnamed4"/>
</dbReference>
<keyword evidence="1" id="KW-0614">Plasmid</keyword>
<evidence type="ECO:0000313" key="1">
    <source>
        <dbReference type="EMBL" id="WOI35496.1"/>
    </source>
</evidence>
<gene>
    <name evidence="1" type="ORF">R1T40_21380</name>
</gene>
<reference evidence="1 2" key="1">
    <citation type="submission" date="2023-10" db="EMBL/GenBank/DDBJ databases">
        <title>Eight complete genome sequences of bacteria isolated from laboratory stock of Giant Kelp gametophytes.</title>
        <authorList>
            <person name="Tolentino B."/>
            <person name="Nuzhdin S."/>
        </authorList>
    </citation>
    <scope>NUCLEOTIDE SEQUENCE [LARGE SCALE GENOMIC DNA]</scope>
    <source>
        <strain evidence="1 2">LC.270.F.C4</strain>
        <plasmid evidence="1 2">unnamed4</plasmid>
    </source>
</reference>
<evidence type="ECO:0000313" key="2">
    <source>
        <dbReference type="Proteomes" id="UP001302666"/>
    </source>
</evidence>
<geneLocation type="plasmid" evidence="1 2">
    <name>unnamed4</name>
</geneLocation>
<proteinExistence type="predicted"/>
<dbReference type="EMBL" id="CP136707">
    <property type="protein sequence ID" value="WOI35496.1"/>
    <property type="molecule type" value="Genomic_DNA"/>
</dbReference>